<dbReference type="InterPro" id="IPR035959">
    <property type="entry name" value="RutC-like_sf"/>
</dbReference>
<dbReference type="Gene3D" id="3.30.1330.40">
    <property type="entry name" value="RutC-like"/>
    <property type="match status" value="1"/>
</dbReference>
<dbReference type="EMBL" id="AMRI01000011">
    <property type="protein sequence ID" value="EKE73938.1"/>
    <property type="molecule type" value="Genomic_DNA"/>
</dbReference>
<dbReference type="PANTHER" id="PTHR43857">
    <property type="entry name" value="BLR7761 PROTEIN"/>
    <property type="match status" value="1"/>
</dbReference>
<gene>
    <name evidence="1" type="ORF">B3C1_08973</name>
</gene>
<dbReference type="Proteomes" id="UP000006755">
    <property type="component" value="Unassembled WGS sequence"/>
</dbReference>
<dbReference type="PANTHER" id="PTHR43857:SF1">
    <property type="entry name" value="YJGH FAMILY PROTEIN"/>
    <property type="match status" value="1"/>
</dbReference>
<dbReference type="Pfam" id="PF01042">
    <property type="entry name" value="Ribonuc_L-PSP"/>
    <property type="match status" value="1"/>
</dbReference>
<accession>K2JFK4</accession>
<keyword evidence="2" id="KW-1185">Reference proteome</keyword>
<dbReference type="InterPro" id="IPR006175">
    <property type="entry name" value="YjgF/YER057c/UK114"/>
</dbReference>
<dbReference type="RefSeq" id="WP_008484335.1">
    <property type="nucleotide sequence ID" value="NZ_AMRI01000011.1"/>
</dbReference>
<dbReference type="STRING" id="745411.B3C1_08973"/>
<dbReference type="AlphaFoldDB" id="K2JFK4"/>
<reference evidence="1 2" key="1">
    <citation type="journal article" date="2012" name="J. Bacteriol.">
        <title>Genome Sequence of Gallaecimonas xiamenensis Type Strain 3-C-1.</title>
        <authorList>
            <person name="Lai Q."/>
            <person name="Wang L."/>
            <person name="Wang W."/>
            <person name="Shao Z."/>
        </authorList>
    </citation>
    <scope>NUCLEOTIDE SEQUENCE [LARGE SCALE GENOMIC DNA]</scope>
    <source>
        <strain evidence="1 2">3-C-1</strain>
    </source>
</reference>
<evidence type="ECO:0000313" key="1">
    <source>
        <dbReference type="EMBL" id="EKE73938.1"/>
    </source>
</evidence>
<evidence type="ECO:0000313" key="2">
    <source>
        <dbReference type="Proteomes" id="UP000006755"/>
    </source>
</evidence>
<dbReference type="SUPFAM" id="SSF55298">
    <property type="entry name" value="YjgF-like"/>
    <property type="match status" value="1"/>
</dbReference>
<dbReference type="OrthoDB" id="573013at2"/>
<comment type="caution">
    <text evidence="1">The sequence shown here is derived from an EMBL/GenBank/DDBJ whole genome shotgun (WGS) entry which is preliminary data.</text>
</comment>
<dbReference type="PATRIC" id="fig|745411.4.peg.1753"/>
<protein>
    <submittedName>
        <fullName evidence="1">Endoribonuclease L-PSP</fullName>
    </submittedName>
</protein>
<organism evidence="1 2">
    <name type="scientific">Gallaecimonas xiamenensis 3-C-1</name>
    <dbReference type="NCBI Taxonomy" id="745411"/>
    <lineage>
        <taxon>Bacteria</taxon>
        <taxon>Pseudomonadati</taxon>
        <taxon>Pseudomonadota</taxon>
        <taxon>Gammaproteobacteria</taxon>
        <taxon>Enterobacterales</taxon>
        <taxon>Gallaecimonadaceae</taxon>
        <taxon>Gallaecimonas</taxon>
    </lineage>
</organism>
<name>K2JFK4_9GAMM</name>
<sequence>MPSAQNLSRLNPAGLFDPSPYGFCHSLTAPADGEWLFISGQSGGEGLEHRLSNDFRSQVQVALGNLDTVLAAHGLTFASLLKITVLIVDHDADKLVIWGQELGRYCTPQTLPASTLIPVPCLALAGMQIEVDAIAFKARA</sequence>
<dbReference type="CDD" id="cd00448">
    <property type="entry name" value="YjgF_YER057c_UK114_family"/>
    <property type="match status" value="1"/>
</dbReference>
<dbReference type="eggNOG" id="COG0251">
    <property type="taxonomic scope" value="Bacteria"/>
</dbReference>
<proteinExistence type="predicted"/>